<organism evidence="3 5">
    <name type="scientific">Actinia tenebrosa</name>
    <name type="common">Australian red waratah sea anemone</name>
    <dbReference type="NCBI Taxonomy" id="6105"/>
    <lineage>
        <taxon>Eukaryota</taxon>
        <taxon>Metazoa</taxon>
        <taxon>Cnidaria</taxon>
        <taxon>Anthozoa</taxon>
        <taxon>Hexacorallia</taxon>
        <taxon>Actiniaria</taxon>
        <taxon>Actiniidae</taxon>
        <taxon>Actinia</taxon>
    </lineage>
</organism>
<dbReference type="OrthoDB" id="5974354at2759"/>
<evidence type="ECO:0000256" key="1">
    <source>
        <dbReference type="SAM" id="MobiDB-lite"/>
    </source>
</evidence>
<dbReference type="AlphaFoldDB" id="A0A6P8J4Z3"/>
<accession>A0A6P8J4Z3</accession>
<evidence type="ECO:0000313" key="3">
    <source>
        <dbReference type="Proteomes" id="UP000515163"/>
    </source>
</evidence>
<evidence type="ECO:0000313" key="4">
    <source>
        <dbReference type="RefSeq" id="XP_031575139.1"/>
    </source>
</evidence>
<evidence type="ECO:0000313" key="5">
    <source>
        <dbReference type="RefSeq" id="XP_031575141.1"/>
    </source>
</evidence>
<dbReference type="RefSeq" id="XP_031575141.1">
    <property type="nucleotide sequence ID" value="XM_031719281.1"/>
</dbReference>
<proteinExistence type="predicted"/>
<dbReference type="GeneID" id="116308791"/>
<sequence length="241" mass="27773">MNLKIILLLQLFVLVATATRESNPENPENSENEGEIAGQEERQEDQREELEENELILPQLDPSDCQFQVIKSCNQKFKSSFERKPGGPARNRMELYCKGIQSFMKCLEASTCRGPFVDNYRYVVLQHGMMDKKLNLCPNHVYTTLRTKVQAITMKHLFIDDIGADSSTQCSVEVHKKCVKTFTKNMETNSNMCQDVQSFLICYKKESPKCMTKITQHFTHLCNQLGEQMLKANEKHRGMMC</sequence>
<feature type="region of interest" description="Disordered" evidence="1">
    <location>
        <begin position="20"/>
        <end position="51"/>
    </location>
</feature>
<dbReference type="KEGG" id="aten:116308791"/>
<dbReference type="RefSeq" id="XP_031575139.1">
    <property type="nucleotide sequence ID" value="XM_031719279.1"/>
</dbReference>
<reference evidence="4 5" key="1">
    <citation type="submission" date="2025-04" db="UniProtKB">
        <authorList>
            <consortium name="RefSeq"/>
        </authorList>
    </citation>
    <scope>IDENTIFICATION</scope>
    <source>
        <tissue evidence="4 5">Tentacle</tissue>
    </source>
</reference>
<keyword evidence="2" id="KW-0732">Signal</keyword>
<name>A0A6P8J4Z3_ACTTE</name>
<feature type="chain" id="PRO_5044653279" evidence="2">
    <location>
        <begin position="19"/>
        <end position="241"/>
    </location>
</feature>
<evidence type="ECO:0000256" key="2">
    <source>
        <dbReference type="SAM" id="SignalP"/>
    </source>
</evidence>
<protein>
    <submittedName>
        <fullName evidence="4 5">Uncharacterized protein LOC116308791</fullName>
    </submittedName>
</protein>
<keyword evidence="3" id="KW-1185">Reference proteome</keyword>
<gene>
    <name evidence="4 5" type="primary">LOC116308791</name>
</gene>
<dbReference type="Proteomes" id="UP000515163">
    <property type="component" value="Unplaced"/>
</dbReference>
<feature type="signal peptide" evidence="2">
    <location>
        <begin position="1"/>
        <end position="18"/>
    </location>
</feature>